<dbReference type="EMBL" id="FOFJ01000036">
    <property type="protein sequence ID" value="SER25104.1"/>
    <property type="molecule type" value="Genomic_DNA"/>
</dbReference>
<gene>
    <name evidence="2" type="ORF">SAMN04244573_03199</name>
</gene>
<dbReference type="Proteomes" id="UP000199267">
    <property type="component" value="Unassembled WGS sequence"/>
</dbReference>
<feature type="region of interest" description="Disordered" evidence="1">
    <location>
        <begin position="1"/>
        <end position="45"/>
    </location>
</feature>
<dbReference type="AlphaFoldDB" id="A0A1H9MN15"/>
<evidence type="ECO:0000256" key="1">
    <source>
        <dbReference type="SAM" id="MobiDB-lite"/>
    </source>
</evidence>
<proteinExistence type="predicted"/>
<feature type="compositionally biased region" description="Basic and acidic residues" evidence="1">
    <location>
        <begin position="36"/>
        <end position="45"/>
    </location>
</feature>
<dbReference type="RefSeq" id="WP_090623769.1">
    <property type="nucleotide sequence ID" value="NZ_FOFJ01000036.1"/>
</dbReference>
<sequence length="284" mass="32635">MKPVKSYLPGSPESGVYAELTDHRPAPPFKPVAGHEAGRRPRSLSDKQRATFLGTAVERVIEEARTRAGRWIRRLDTIHKSGCRTKQQRWNALAALAEPILARVDLATLCLGWLDESGAFRLNRQRGLAQDGDLTECRVSRTLTDLERAGYVRRRVRRIYKHGMHWISRVTLHLRPRFFIDLGLSHQLAEARTKKKVARERKLREISARQQKDALQELADQQQRRESHRRAEGARRAQAEQQANVQHIEYARERAAELHRLALAYPDKSRAELVAILDRTHPPA</sequence>
<accession>A0A1H9MN15</accession>
<evidence type="ECO:0000313" key="3">
    <source>
        <dbReference type="Proteomes" id="UP000199267"/>
    </source>
</evidence>
<reference evidence="2 3" key="1">
    <citation type="submission" date="2016-10" db="EMBL/GenBank/DDBJ databases">
        <authorList>
            <person name="de Groot N.N."/>
        </authorList>
    </citation>
    <scope>NUCLEOTIDE SEQUENCE [LARGE SCALE GENOMIC DNA]</scope>
    <source>
        <strain evidence="2 3">DSM 378</strain>
    </source>
</reference>
<feature type="compositionally biased region" description="Basic and acidic residues" evidence="1">
    <location>
        <begin position="222"/>
        <end position="238"/>
    </location>
</feature>
<organism evidence="2 3">
    <name type="scientific">Azotobacter beijerinckii</name>
    <dbReference type="NCBI Taxonomy" id="170623"/>
    <lineage>
        <taxon>Bacteria</taxon>
        <taxon>Pseudomonadati</taxon>
        <taxon>Pseudomonadota</taxon>
        <taxon>Gammaproteobacteria</taxon>
        <taxon>Pseudomonadales</taxon>
        <taxon>Pseudomonadaceae</taxon>
        <taxon>Azotobacter</taxon>
    </lineage>
</organism>
<name>A0A1H9MN15_9GAMM</name>
<evidence type="ECO:0000313" key="2">
    <source>
        <dbReference type="EMBL" id="SER25104.1"/>
    </source>
</evidence>
<feature type="region of interest" description="Disordered" evidence="1">
    <location>
        <begin position="211"/>
        <end position="243"/>
    </location>
</feature>
<protein>
    <submittedName>
        <fullName evidence="2">Uncharacterized protein</fullName>
    </submittedName>
</protein>